<evidence type="ECO:0000256" key="2">
    <source>
        <dbReference type="ARBA" id="ARBA00022691"/>
    </source>
</evidence>
<dbReference type="GO" id="GO:0005829">
    <property type="term" value="C:cytosol"/>
    <property type="evidence" value="ECO:0007669"/>
    <property type="project" value="TreeGrafter"/>
</dbReference>
<dbReference type="GO" id="GO:0003824">
    <property type="term" value="F:catalytic activity"/>
    <property type="evidence" value="ECO:0007669"/>
    <property type="project" value="InterPro"/>
</dbReference>
<dbReference type="InterPro" id="IPR007197">
    <property type="entry name" value="rSAM"/>
</dbReference>
<dbReference type="GO" id="GO:0046872">
    <property type="term" value="F:metal ion binding"/>
    <property type="evidence" value="ECO:0007669"/>
    <property type="project" value="UniProtKB-KW"/>
</dbReference>
<dbReference type="InterPro" id="IPR006638">
    <property type="entry name" value="Elp3/MiaA/NifB-like_rSAM"/>
</dbReference>
<sequence>MLLIVPPTGLYIREDRCQTPIEEMKTIALRPPIDLMYSAASTEKAGCECRLVDYPAERKSWRDLEADIVDFRPHVLMISVTTPSLAQDLEAARVAKRLDPGILTVAKGAHFLVYDRETLEQCPELDCVIRGEYELTAAELGVGAPLDSILGITWRRPDGIIQQNPPRPFIEDLDSIPFPARHLVRNELYFRPDTMEPQTTIVTNRGCPHSCVYCLAPVVSGKKNRYRSVGNVLAEIRECVERFGIRNFLFRSDLFTQNKKWVIELCQAIIDAKLDIEWASNSRVDTINAEMLHWMKKAGCWIIAYGVESGNQEMLDLMKKKATVEQAREAIRLTREAGIKSSVYLLMGLPWERPETIEDNIRFAQELMPDFLEIFYTYPFPGTELTRIAIEQGLMREGEIPIEAYSRPAIGSLYMTRDELAAWRRRALRRIYLQPRYIWRTLRGARSPKELANYVKYGLLTLRDLFRNGSTTDESLKAKAME</sequence>
<dbReference type="InterPro" id="IPR023404">
    <property type="entry name" value="rSAM_horseshoe"/>
</dbReference>
<dbReference type="SMART" id="SM00729">
    <property type="entry name" value="Elp3"/>
    <property type="match status" value="1"/>
</dbReference>
<dbReference type="PANTHER" id="PTHR43409">
    <property type="entry name" value="ANAEROBIC MAGNESIUM-PROTOPORPHYRIN IX MONOMETHYL ESTER CYCLASE-RELATED"/>
    <property type="match status" value="1"/>
</dbReference>
<reference evidence="8 9" key="1">
    <citation type="submission" date="2018-05" db="EMBL/GenBank/DDBJ databases">
        <title>A metagenomic window into the 2 km-deep terrestrial subsurface aquifer revealed taxonomically and functionally diverse microbial community comprising novel uncultured bacterial lineages.</title>
        <authorList>
            <person name="Kadnikov V.V."/>
            <person name="Mardanov A.V."/>
            <person name="Beletsky A.V."/>
            <person name="Banks D."/>
            <person name="Pimenov N.V."/>
            <person name="Frank Y.A."/>
            <person name="Karnachuk O.V."/>
            <person name="Ravin N.V."/>
        </authorList>
    </citation>
    <scope>NUCLEOTIDE SEQUENCE [LARGE SCALE GENOMIC DNA]</scope>
    <source>
        <strain evidence="8">BY</strain>
    </source>
</reference>
<dbReference type="EMBL" id="CP030759">
    <property type="protein sequence ID" value="AXA36834.1"/>
    <property type="molecule type" value="Genomic_DNA"/>
</dbReference>
<dbReference type="SFLD" id="SFLDS00029">
    <property type="entry name" value="Radical_SAM"/>
    <property type="match status" value="1"/>
</dbReference>
<dbReference type="Proteomes" id="UP000262583">
    <property type="component" value="Chromosome"/>
</dbReference>
<dbReference type="GO" id="GO:0031419">
    <property type="term" value="F:cobalamin binding"/>
    <property type="evidence" value="ECO:0007669"/>
    <property type="project" value="InterPro"/>
</dbReference>
<keyword evidence="3" id="KW-0479">Metal-binding</keyword>
<evidence type="ECO:0000256" key="1">
    <source>
        <dbReference type="ARBA" id="ARBA00001966"/>
    </source>
</evidence>
<dbReference type="KEGG" id="schv:BRCON_2057"/>
<proteinExistence type="predicted"/>
<dbReference type="PANTHER" id="PTHR43409:SF16">
    <property type="entry name" value="SLR0320 PROTEIN"/>
    <property type="match status" value="1"/>
</dbReference>
<dbReference type="Pfam" id="PF02310">
    <property type="entry name" value="B12-binding"/>
    <property type="match status" value="1"/>
</dbReference>
<keyword evidence="5" id="KW-0411">Iron-sulfur</keyword>
<protein>
    <submittedName>
        <fullName evidence="8">Radical SAM domain protein</fullName>
    </submittedName>
</protein>
<evidence type="ECO:0000313" key="8">
    <source>
        <dbReference type="EMBL" id="AXA36834.1"/>
    </source>
</evidence>
<evidence type="ECO:0000256" key="5">
    <source>
        <dbReference type="ARBA" id="ARBA00023014"/>
    </source>
</evidence>
<feature type="domain" description="B12-binding" evidence="6">
    <location>
        <begin position="16"/>
        <end position="151"/>
    </location>
</feature>
<dbReference type="InterPro" id="IPR034466">
    <property type="entry name" value="Methyltransferase_Class_B"/>
</dbReference>
<dbReference type="InterPro" id="IPR058240">
    <property type="entry name" value="rSAM_sf"/>
</dbReference>
<evidence type="ECO:0000313" key="9">
    <source>
        <dbReference type="Proteomes" id="UP000262583"/>
    </source>
</evidence>
<dbReference type="Gene3D" id="3.80.30.20">
    <property type="entry name" value="tm_1862 like domain"/>
    <property type="match status" value="1"/>
</dbReference>
<dbReference type="Gene3D" id="3.40.50.280">
    <property type="entry name" value="Cobalamin-binding domain"/>
    <property type="match status" value="1"/>
</dbReference>
<dbReference type="InterPro" id="IPR006158">
    <property type="entry name" value="Cobalamin-bd"/>
</dbReference>
<dbReference type="SFLD" id="SFLDG01082">
    <property type="entry name" value="B12-binding_domain_containing"/>
    <property type="match status" value="1"/>
</dbReference>
<dbReference type="PROSITE" id="PS51332">
    <property type="entry name" value="B12_BINDING"/>
    <property type="match status" value="1"/>
</dbReference>
<dbReference type="AlphaFoldDB" id="A0A2Z4Y6K7"/>
<dbReference type="GO" id="GO:0051539">
    <property type="term" value="F:4 iron, 4 sulfur cluster binding"/>
    <property type="evidence" value="ECO:0007669"/>
    <property type="project" value="UniProtKB-KW"/>
</dbReference>
<name>A0A2Z4Y6K7_SUMC1</name>
<organism evidence="8 9">
    <name type="scientific">Sumerlaea chitinivorans</name>
    <dbReference type="NCBI Taxonomy" id="2250252"/>
    <lineage>
        <taxon>Bacteria</taxon>
        <taxon>Candidatus Sumerlaeota</taxon>
        <taxon>Candidatus Sumerlaeia</taxon>
        <taxon>Candidatus Sumerlaeales</taxon>
        <taxon>Candidatus Sumerlaeaceae</taxon>
        <taxon>Candidatus Sumerlaea</taxon>
    </lineage>
</organism>
<comment type="cofactor">
    <cofactor evidence="1">
        <name>[4Fe-4S] cluster</name>
        <dbReference type="ChEBI" id="CHEBI:49883"/>
    </cofactor>
</comment>
<dbReference type="SUPFAM" id="SSF102114">
    <property type="entry name" value="Radical SAM enzymes"/>
    <property type="match status" value="1"/>
</dbReference>
<feature type="domain" description="Radical SAM core" evidence="7">
    <location>
        <begin position="193"/>
        <end position="430"/>
    </location>
</feature>
<accession>A0A2Z4Y6K7</accession>
<dbReference type="InterPro" id="IPR051198">
    <property type="entry name" value="BchE-like"/>
</dbReference>
<gene>
    <name evidence="8" type="ORF">BRCON_2057</name>
</gene>
<keyword evidence="4" id="KW-0408">Iron</keyword>
<evidence type="ECO:0000259" key="7">
    <source>
        <dbReference type="PROSITE" id="PS51918"/>
    </source>
</evidence>
<dbReference type="CDD" id="cd01335">
    <property type="entry name" value="Radical_SAM"/>
    <property type="match status" value="1"/>
</dbReference>
<evidence type="ECO:0000259" key="6">
    <source>
        <dbReference type="PROSITE" id="PS51332"/>
    </source>
</evidence>
<dbReference type="Pfam" id="PF04055">
    <property type="entry name" value="Radical_SAM"/>
    <property type="match status" value="1"/>
</dbReference>
<dbReference type="SFLD" id="SFLDG01123">
    <property type="entry name" value="methyltransferase_(Class_B)"/>
    <property type="match status" value="1"/>
</dbReference>
<dbReference type="PROSITE" id="PS51918">
    <property type="entry name" value="RADICAL_SAM"/>
    <property type="match status" value="1"/>
</dbReference>
<evidence type="ECO:0000256" key="4">
    <source>
        <dbReference type="ARBA" id="ARBA00023004"/>
    </source>
</evidence>
<keyword evidence="2" id="KW-0949">S-adenosyl-L-methionine</keyword>
<evidence type="ECO:0000256" key="3">
    <source>
        <dbReference type="ARBA" id="ARBA00022723"/>
    </source>
</evidence>